<dbReference type="RefSeq" id="WP_047882728.1">
    <property type="nucleotide sequence ID" value="NZ_BAAAEG010000002.1"/>
</dbReference>
<evidence type="ECO:0000313" key="2">
    <source>
        <dbReference type="Proteomes" id="UP000182085"/>
    </source>
</evidence>
<accession>A0AAE8HJ75</accession>
<name>A0AAE8HJ75_9PSED</name>
<gene>
    <name evidence="1" type="ORF">SAMN04490209_6009</name>
</gene>
<dbReference type="EMBL" id="LT629801">
    <property type="protein sequence ID" value="SDV17391.1"/>
    <property type="molecule type" value="Genomic_DNA"/>
</dbReference>
<dbReference type="AlphaFoldDB" id="A0AAE8HJ75"/>
<evidence type="ECO:0000313" key="1">
    <source>
        <dbReference type="EMBL" id="SDV17391.1"/>
    </source>
</evidence>
<keyword evidence="2" id="KW-1185">Reference proteome</keyword>
<organism evidence="1 2">
    <name type="scientific">Pseudomonas rhodesiae</name>
    <dbReference type="NCBI Taxonomy" id="76760"/>
    <lineage>
        <taxon>Bacteria</taxon>
        <taxon>Pseudomonadati</taxon>
        <taxon>Pseudomonadota</taxon>
        <taxon>Gammaproteobacteria</taxon>
        <taxon>Pseudomonadales</taxon>
        <taxon>Pseudomonadaceae</taxon>
        <taxon>Pseudomonas</taxon>
    </lineage>
</organism>
<proteinExistence type="predicted"/>
<dbReference type="Proteomes" id="UP000182085">
    <property type="component" value="Chromosome I"/>
</dbReference>
<protein>
    <submittedName>
        <fullName evidence="1">Uncharacterized protein</fullName>
    </submittedName>
</protein>
<sequence>MDIQNALWKLHALGDSSVLGEDYRAAVKLAAEVLNNVRNVADMGAGEDLAEVSAVVSTLAEQASKVEDQSMQIHTLEQDNARRAQLLAELLEHAERQDVELNPAWVDIDEPALYGQVREWAHPEDRAVAAA</sequence>
<reference evidence="1 2" key="1">
    <citation type="submission" date="2016-10" db="EMBL/GenBank/DDBJ databases">
        <authorList>
            <person name="Varghese N."/>
            <person name="Submissions S."/>
        </authorList>
    </citation>
    <scope>NUCLEOTIDE SEQUENCE [LARGE SCALE GENOMIC DNA]</scope>
    <source>
        <strain evidence="1 2">BS2777</strain>
    </source>
</reference>